<dbReference type="PANTHER" id="PTHR30329:SF21">
    <property type="entry name" value="LIPOPROTEIN YIAD-RELATED"/>
    <property type="match status" value="1"/>
</dbReference>
<dbReference type="PROSITE" id="PS51123">
    <property type="entry name" value="OMPA_2"/>
    <property type="match status" value="1"/>
</dbReference>
<dbReference type="OrthoDB" id="9782229at2"/>
<organism evidence="7 8">
    <name type="scientific">Aggregatimonas sangjinii</name>
    <dbReference type="NCBI Taxonomy" id="2583587"/>
    <lineage>
        <taxon>Bacteria</taxon>
        <taxon>Pseudomonadati</taxon>
        <taxon>Bacteroidota</taxon>
        <taxon>Flavobacteriia</taxon>
        <taxon>Flavobacteriales</taxon>
        <taxon>Flavobacteriaceae</taxon>
        <taxon>Aggregatimonas</taxon>
    </lineage>
</organism>
<dbReference type="InterPro" id="IPR036737">
    <property type="entry name" value="OmpA-like_sf"/>
</dbReference>
<gene>
    <name evidence="7" type="ORF">FGM00_12695</name>
</gene>
<feature type="domain" description="OmpA-like" evidence="6">
    <location>
        <begin position="239"/>
        <end position="356"/>
    </location>
</feature>
<dbReference type="Pfam" id="PF00691">
    <property type="entry name" value="OmpA"/>
    <property type="match status" value="1"/>
</dbReference>
<evidence type="ECO:0000256" key="5">
    <source>
        <dbReference type="SAM" id="SignalP"/>
    </source>
</evidence>
<feature type="chain" id="PRO_5022704596" evidence="5">
    <location>
        <begin position="21"/>
        <end position="373"/>
    </location>
</feature>
<evidence type="ECO:0000256" key="4">
    <source>
        <dbReference type="PROSITE-ProRule" id="PRU00473"/>
    </source>
</evidence>
<dbReference type="KEGG" id="asag:FGM00_12695"/>
<keyword evidence="2 4" id="KW-0472">Membrane</keyword>
<dbReference type="Gene3D" id="2.60.120.260">
    <property type="entry name" value="Galactose-binding domain-like"/>
    <property type="match status" value="1"/>
</dbReference>
<evidence type="ECO:0000259" key="6">
    <source>
        <dbReference type="PROSITE" id="PS51123"/>
    </source>
</evidence>
<dbReference type="PANTHER" id="PTHR30329">
    <property type="entry name" value="STATOR ELEMENT OF FLAGELLAR MOTOR COMPLEX"/>
    <property type="match status" value="1"/>
</dbReference>
<dbReference type="InterPro" id="IPR006665">
    <property type="entry name" value="OmpA-like"/>
</dbReference>
<dbReference type="GO" id="GO:0009279">
    <property type="term" value="C:cell outer membrane"/>
    <property type="evidence" value="ECO:0007669"/>
    <property type="project" value="UniProtKB-SubCell"/>
</dbReference>
<evidence type="ECO:0000256" key="3">
    <source>
        <dbReference type="ARBA" id="ARBA00023237"/>
    </source>
</evidence>
<dbReference type="InterPro" id="IPR006664">
    <property type="entry name" value="OMP_bac"/>
</dbReference>
<keyword evidence="8" id="KW-1185">Reference proteome</keyword>
<dbReference type="SUPFAM" id="SSF103088">
    <property type="entry name" value="OmpA-like"/>
    <property type="match status" value="1"/>
</dbReference>
<reference evidence="7 8" key="1">
    <citation type="submission" date="2019-05" db="EMBL/GenBank/DDBJ databases">
        <title>Genome sequencing of F202Z8.</title>
        <authorList>
            <person name="Kwon Y.M."/>
        </authorList>
    </citation>
    <scope>NUCLEOTIDE SEQUENCE [LARGE SCALE GENOMIC DNA]</scope>
    <source>
        <strain evidence="7 8">F202Z8</strain>
    </source>
</reference>
<sequence length="373" mass="42517">MVKKSLFYLLLWAIPFTVCGQNLVRNPSFEDFNSCPKELDNVERDVPYWSRPTGGTTDYFNKCSPNLGVPTNFNGSQATEYGGGYAGLYLSAPNDYREYIQGELSKPLVRGKKYEISFYISLAEKSQQAIRDIGILFTKKKMKVDIKTPLTRHQDNNKNNEYNFVEVRDWGYFDDKTSWMLVKKVFTAEGSEKYLSIGNFKDNTRSKIKTLEGGKGAAYYYLDNVTVEDYQAKYPYEEFVLNKTYILENVLFAHDVYALNNSSKKELELVYAGLKKDKKLFITIQAHTDDVGSKAYNKDLSSKRARAVAQYLISLGLPKDRIRWAGFGGEQPITDNQTTAGKQKNRRAEFIVTRGISGELSGLAQTTYEDDMD</sequence>
<dbReference type="RefSeq" id="WP_138853269.1">
    <property type="nucleotide sequence ID" value="NZ_CP040710.1"/>
</dbReference>
<accession>A0A5B7SQN2</accession>
<name>A0A5B7SQN2_9FLAO</name>
<evidence type="ECO:0000256" key="1">
    <source>
        <dbReference type="ARBA" id="ARBA00004442"/>
    </source>
</evidence>
<feature type="signal peptide" evidence="5">
    <location>
        <begin position="1"/>
        <end position="20"/>
    </location>
</feature>
<protein>
    <submittedName>
        <fullName evidence="7">OmpA family protein</fullName>
    </submittedName>
</protein>
<dbReference type="PRINTS" id="PR01021">
    <property type="entry name" value="OMPADOMAIN"/>
</dbReference>
<proteinExistence type="predicted"/>
<evidence type="ECO:0000313" key="7">
    <source>
        <dbReference type="EMBL" id="QCX00926.1"/>
    </source>
</evidence>
<dbReference type="InterPro" id="IPR050330">
    <property type="entry name" value="Bact_OuterMem_StrucFunc"/>
</dbReference>
<dbReference type="Proteomes" id="UP000310017">
    <property type="component" value="Chromosome"/>
</dbReference>
<dbReference type="PRINTS" id="PR01023">
    <property type="entry name" value="NAFLGMOTY"/>
</dbReference>
<dbReference type="EMBL" id="CP040710">
    <property type="protein sequence ID" value="QCX00926.1"/>
    <property type="molecule type" value="Genomic_DNA"/>
</dbReference>
<dbReference type="AlphaFoldDB" id="A0A5B7SQN2"/>
<dbReference type="CDD" id="cd07185">
    <property type="entry name" value="OmpA_C-like"/>
    <property type="match status" value="1"/>
</dbReference>
<comment type="subcellular location">
    <subcellularLocation>
        <location evidence="1">Cell outer membrane</location>
    </subcellularLocation>
</comment>
<evidence type="ECO:0000313" key="8">
    <source>
        <dbReference type="Proteomes" id="UP000310017"/>
    </source>
</evidence>
<evidence type="ECO:0000256" key="2">
    <source>
        <dbReference type="ARBA" id="ARBA00023136"/>
    </source>
</evidence>
<dbReference type="Gene3D" id="3.30.1330.60">
    <property type="entry name" value="OmpA-like domain"/>
    <property type="match status" value="1"/>
</dbReference>
<keyword evidence="5" id="KW-0732">Signal</keyword>
<keyword evidence="3" id="KW-0998">Cell outer membrane</keyword>